<sequence>MTKTKSKQAYQESSELKPVWANELERININIEVFRNKVGNLIYALNSTQVELEKLIALRTKLLEERKQPGLGLKA</sequence>
<accession>A0A6H3NT75</accession>
<name>A0A6H3NT75_9LEPT</name>
<dbReference type="Proteomes" id="UP000297649">
    <property type="component" value="Unassembled WGS sequence"/>
</dbReference>
<proteinExistence type="predicted"/>
<comment type="caution">
    <text evidence="1">The sequence shown here is derived from an EMBL/GenBank/DDBJ whole genome shotgun (WGS) entry which is preliminary data.</text>
</comment>
<gene>
    <name evidence="1" type="ORF">EHR08_15745</name>
</gene>
<evidence type="ECO:0000313" key="1">
    <source>
        <dbReference type="EMBL" id="TGN12799.1"/>
    </source>
</evidence>
<dbReference type="RefSeq" id="WP_135744038.1">
    <property type="nucleotide sequence ID" value="NZ_RQHT01000012.1"/>
</dbReference>
<reference evidence="1" key="1">
    <citation type="journal article" date="2019" name="PLoS Negl. Trop. Dis.">
        <title>Revisiting the worldwide diversity of Leptospira species in the environment.</title>
        <authorList>
            <person name="Vincent A.T."/>
            <person name="Schiettekatte O."/>
            <person name="Bourhy P."/>
            <person name="Veyrier F.J."/>
            <person name="Picardeau M."/>
        </authorList>
    </citation>
    <scope>NUCLEOTIDE SEQUENCE [LARGE SCALE GENOMIC DNA]</scope>
    <source>
        <strain evidence="1">201601109</strain>
    </source>
</reference>
<keyword evidence="2" id="KW-1185">Reference proteome</keyword>
<dbReference type="AlphaFoldDB" id="A0A6H3NT75"/>
<organism evidence="1 2">
    <name type="scientific">Leptospira bandrabouensis</name>
    <dbReference type="NCBI Taxonomy" id="2484903"/>
    <lineage>
        <taxon>Bacteria</taxon>
        <taxon>Pseudomonadati</taxon>
        <taxon>Spirochaetota</taxon>
        <taxon>Spirochaetia</taxon>
        <taxon>Leptospirales</taxon>
        <taxon>Leptospiraceae</taxon>
        <taxon>Leptospira</taxon>
    </lineage>
</organism>
<evidence type="ECO:0000313" key="2">
    <source>
        <dbReference type="Proteomes" id="UP000297649"/>
    </source>
</evidence>
<protein>
    <submittedName>
        <fullName evidence="1">Uncharacterized protein</fullName>
    </submittedName>
</protein>
<dbReference type="EMBL" id="RQHU01000019">
    <property type="protein sequence ID" value="TGN12799.1"/>
    <property type="molecule type" value="Genomic_DNA"/>
</dbReference>